<dbReference type="AlphaFoldDB" id="A0A139SM19"/>
<accession>A0A139SM19</accession>
<keyword evidence="2" id="KW-1185">Reference proteome</keyword>
<evidence type="ECO:0008006" key="3">
    <source>
        <dbReference type="Google" id="ProtNLM"/>
    </source>
</evidence>
<comment type="caution">
    <text evidence="1">The sequence shown here is derived from an EMBL/GenBank/DDBJ whole genome shotgun (WGS) entry which is preliminary data.</text>
</comment>
<evidence type="ECO:0000313" key="1">
    <source>
        <dbReference type="EMBL" id="KXU35608.1"/>
    </source>
</evidence>
<gene>
    <name evidence="1" type="ORF">AXK12_04995</name>
</gene>
<dbReference type="Proteomes" id="UP000071392">
    <property type="component" value="Unassembled WGS sequence"/>
</dbReference>
<reference evidence="1 2" key="1">
    <citation type="submission" date="2016-02" db="EMBL/GenBank/DDBJ databases">
        <authorList>
            <person name="Wen L."/>
            <person name="He K."/>
            <person name="Yang H."/>
        </authorList>
    </citation>
    <scope>NUCLEOTIDE SEQUENCE [LARGE SCALE GENOMIC DNA]</scope>
    <source>
        <strain evidence="1 2">CV41</strain>
    </source>
</reference>
<organism evidence="1 2">
    <name type="scientific">Cephaloticoccus capnophilus</name>
    <dbReference type="NCBI Taxonomy" id="1548208"/>
    <lineage>
        <taxon>Bacteria</taxon>
        <taxon>Pseudomonadati</taxon>
        <taxon>Verrucomicrobiota</taxon>
        <taxon>Opitutia</taxon>
        <taxon>Opitutales</taxon>
        <taxon>Opitutaceae</taxon>
        <taxon>Cephaloticoccus</taxon>
    </lineage>
</organism>
<sequence>MTELHQQILGTWALVRAELGGAGSAQGAISGGEAMPPEIAARVEIEFDAESAYRVRFAGEISDAGHFEIFAQTESEAPPHHPITLHGKVGTNAGRTLPGICQLRGDRLRLCLALEGDAPPTGFASPPAANAAPYYLVTYRRKTRPSAHI</sequence>
<dbReference type="OrthoDB" id="195368at2"/>
<dbReference type="EMBL" id="LSZP01000037">
    <property type="protein sequence ID" value="KXU35608.1"/>
    <property type="molecule type" value="Genomic_DNA"/>
</dbReference>
<protein>
    <recommendedName>
        <fullName evidence="3">TIGR03067 domain-containing protein</fullName>
    </recommendedName>
</protein>
<name>A0A139SM19_9BACT</name>
<proteinExistence type="predicted"/>
<dbReference type="RefSeq" id="WP_068711869.1">
    <property type="nucleotide sequence ID" value="NZ_LSZP01000037.1"/>
</dbReference>
<evidence type="ECO:0000313" key="2">
    <source>
        <dbReference type="Proteomes" id="UP000071392"/>
    </source>
</evidence>